<dbReference type="AlphaFoldDB" id="A0AAV4J7E1"/>
<evidence type="ECO:0008006" key="4">
    <source>
        <dbReference type="Google" id="ProtNLM"/>
    </source>
</evidence>
<feature type="region of interest" description="Disordered" evidence="1">
    <location>
        <begin position="70"/>
        <end position="104"/>
    </location>
</feature>
<sequence>MVTEQHNIYTCDECAWIEWIDPVVFVQHHSKSGGVSCACSSVTPDHSGSSYVVTISLQCVCSTRSQVQQANHSGHLSRPHDQTDKAPGTSHGVTSGQVRTPNQL</sequence>
<proteinExistence type="predicted"/>
<evidence type="ECO:0000256" key="1">
    <source>
        <dbReference type="SAM" id="MobiDB-lite"/>
    </source>
</evidence>
<evidence type="ECO:0000313" key="3">
    <source>
        <dbReference type="Proteomes" id="UP000762676"/>
    </source>
</evidence>
<organism evidence="2 3">
    <name type="scientific">Elysia marginata</name>
    <dbReference type="NCBI Taxonomy" id="1093978"/>
    <lineage>
        <taxon>Eukaryota</taxon>
        <taxon>Metazoa</taxon>
        <taxon>Spiralia</taxon>
        <taxon>Lophotrochozoa</taxon>
        <taxon>Mollusca</taxon>
        <taxon>Gastropoda</taxon>
        <taxon>Heterobranchia</taxon>
        <taxon>Euthyneura</taxon>
        <taxon>Panpulmonata</taxon>
        <taxon>Sacoglossa</taxon>
        <taxon>Placobranchoidea</taxon>
        <taxon>Plakobranchidae</taxon>
        <taxon>Elysia</taxon>
    </lineage>
</organism>
<keyword evidence="3" id="KW-1185">Reference proteome</keyword>
<gene>
    <name evidence="2" type="ORF">ElyMa_001492400</name>
</gene>
<feature type="compositionally biased region" description="Polar residues" evidence="1">
    <location>
        <begin position="91"/>
        <end position="104"/>
    </location>
</feature>
<dbReference type="EMBL" id="BMAT01002950">
    <property type="protein sequence ID" value="GFS17246.1"/>
    <property type="molecule type" value="Genomic_DNA"/>
</dbReference>
<dbReference type="Proteomes" id="UP000762676">
    <property type="component" value="Unassembled WGS sequence"/>
</dbReference>
<reference evidence="2 3" key="1">
    <citation type="journal article" date="2021" name="Elife">
        <title>Chloroplast acquisition without the gene transfer in kleptoplastic sea slugs, Plakobranchus ocellatus.</title>
        <authorList>
            <person name="Maeda T."/>
            <person name="Takahashi S."/>
            <person name="Yoshida T."/>
            <person name="Shimamura S."/>
            <person name="Takaki Y."/>
            <person name="Nagai Y."/>
            <person name="Toyoda A."/>
            <person name="Suzuki Y."/>
            <person name="Arimoto A."/>
            <person name="Ishii H."/>
            <person name="Satoh N."/>
            <person name="Nishiyama T."/>
            <person name="Hasebe M."/>
            <person name="Maruyama T."/>
            <person name="Minagawa J."/>
            <person name="Obokata J."/>
            <person name="Shigenobu S."/>
        </authorList>
    </citation>
    <scope>NUCLEOTIDE SEQUENCE [LARGE SCALE GENOMIC DNA]</scope>
</reference>
<comment type="caution">
    <text evidence="2">The sequence shown here is derived from an EMBL/GenBank/DDBJ whole genome shotgun (WGS) entry which is preliminary data.</text>
</comment>
<name>A0AAV4J7E1_9GAST</name>
<accession>A0AAV4J7E1</accession>
<protein>
    <recommendedName>
        <fullName evidence="4">CTCK domain-containing protein</fullName>
    </recommendedName>
</protein>
<evidence type="ECO:0000313" key="2">
    <source>
        <dbReference type="EMBL" id="GFS17246.1"/>
    </source>
</evidence>